<name>A0A177ARS2_9BILA</name>
<proteinExistence type="predicted"/>
<evidence type="ECO:0000313" key="2">
    <source>
        <dbReference type="Proteomes" id="UP000078046"/>
    </source>
</evidence>
<evidence type="ECO:0000313" key="1">
    <source>
        <dbReference type="EMBL" id="OAF64520.1"/>
    </source>
</evidence>
<dbReference type="EMBL" id="LWCA01001777">
    <property type="protein sequence ID" value="OAF64520.1"/>
    <property type="molecule type" value="Genomic_DNA"/>
</dbReference>
<dbReference type="AlphaFoldDB" id="A0A177ARS2"/>
<accession>A0A177ARS2</accession>
<keyword evidence="2" id="KW-1185">Reference proteome</keyword>
<feature type="non-terminal residue" evidence="1">
    <location>
        <position position="185"/>
    </location>
</feature>
<dbReference type="Proteomes" id="UP000078046">
    <property type="component" value="Unassembled WGS sequence"/>
</dbReference>
<reference evidence="1 2" key="1">
    <citation type="submission" date="2016-04" db="EMBL/GenBank/DDBJ databases">
        <title>The genome of Intoshia linei affirms orthonectids as highly simplified spiralians.</title>
        <authorList>
            <person name="Mikhailov K.V."/>
            <person name="Slusarev G.S."/>
            <person name="Nikitin M.A."/>
            <person name="Logacheva M.D."/>
            <person name="Penin A."/>
            <person name="Aleoshin V."/>
            <person name="Panchin Y.V."/>
        </authorList>
    </citation>
    <scope>NUCLEOTIDE SEQUENCE [LARGE SCALE GENOMIC DNA]</scope>
    <source>
        <strain evidence="1">Intl2013</strain>
        <tissue evidence="1">Whole animal</tissue>
    </source>
</reference>
<dbReference type="OrthoDB" id="6589276at2759"/>
<evidence type="ECO:0008006" key="3">
    <source>
        <dbReference type="Google" id="ProtNLM"/>
    </source>
</evidence>
<protein>
    <recommendedName>
        <fullName evidence="3">DUF659 domain-containing protein</fullName>
    </recommendedName>
</protein>
<organism evidence="1 2">
    <name type="scientific">Intoshia linei</name>
    <dbReference type="NCBI Taxonomy" id="1819745"/>
    <lineage>
        <taxon>Eukaryota</taxon>
        <taxon>Metazoa</taxon>
        <taxon>Spiralia</taxon>
        <taxon>Lophotrochozoa</taxon>
        <taxon>Mesozoa</taxon>
        <taxon>Orthonectida</taxon>
        <taxon>Rhopaluridae</taxon>
        <taxon>Intoshia</taxon>
    </lineage>
</organism>
<comment type="caution">
    <text evidence="1">The sequence shown here is derived from an EMBL/GenBank/DDBJ whole genome shotgun (WGS) entry which is preliminary data.</text>
</comment>
<sequence>MLIAVNSSEGEYLLGMKIIQNGRADTITALLVDTINSFDILNKIKIICDTTNVNTGKRGGVVKKLKDIIPSVLYHPCRLHIQLFHQTLNITLLNFNEWLKRYIGVGDKIIYPKSNRNDYSELAALCEAYKIKLLSGHNPNIDFKKPGALSRARWNSRAIYLLKYAILKNDIEPNIQRCASFVANH</sequence>
<gene>
    <name evidence="1" type="ORF">A3Q56_07770</name>
</gene>